<dbReference type="GO" id="GO:0000398">
    <property type="term" value="P:mRNA splicing, via spliceosome"/>
    <property type="evidence" value="ECO:0007669"/>
    <property type="project" value="InterPro"/>
</dbReference>
<dbReference type="GO" id="GO:0005682">
    <property type="term" value="C:U5 snRNP"/>
    <property type="evidence" value="ECO:0007669"/>
    <property type="project" value="TreeGrafter"/>
</dbReference>
<dbReference type="AlphaFoldDB" id="A0AAW2CEV0"/>
<organism evidence="2 3">
    <name type="scientific">Lithocarpus litseifolius</name>
    <dbReference type="NCBI Taxonomy" id="425828"/>
    <lineage>
        <taxon>Eukaryota</taxon>
        <taxon>Viridiplantae</taxon>
        <taxon>Streptophyta</taxon>
        <taxon>Embryophyta</taxon>
        <taxon>Tracheophyta</taxon>
        <taxon>Spermatophyta</taxon>
        <taxon>Magnoliopsida</taxon>
        <taxon>eudicotyledons</taxon>
        <taxon>Gunneridae</taxon>
        <taxon>Pentapetalae</taxon>
        <taxon>rosids</taxon>
        <taxon>fabids</taxon>
        <taxon>Fagales</taxon>
        <taxon>Fagaceae</taxon>
        <taxon>Lithocarpus</taxon>
    </lineage>
</organism>
<dbReference type="InterPro" id="IPR036249">
    <property type="entry name" value="Thioredoxin-like_sf"/>
</dbReference>
<reference evidence="2 3" key="1">
    <citation type="submission" date="2024-01" db="EMBL/GenBank/DDBJ databases">
        <title>A telomere-to-telomere, gap-free genome of sweet tea (Lithocarpus litseifolius).</title>
        <authorList>
            <person name="Zhou J."/>
        </authorList>
    </citation>
    <scope>NUCLEOTIDE SEQUENCE [LARGE SCALE GENOMIC DNA]</scope>
    <source>
        <strain evidence="2">Zhou-2022a</strain>
        <tissue evidence="2">Leaf</tissue>
    </source>
</reference>
<dbReference type="Gene3D" id="3.40.30.10">
    <property type="entry name" value="Glutaredoxin"/>
    <property type="match status" value="1"/>
</dbReference>
<proteinExistence type="inferred from homology"/>
<evidence type="ECO:0008006" key="4">
    <source>
        <dbReference type="Google" id="ProtNLM"/>
    </source>
</evidence>
<gene>
    <name evidence="2" type="ORF">SO802_020719</name>
</gene>
<dbReference type="PANTHER" id="PTHR12052">
    <property type="entry name" value="THIOREDOXIN-LIKE PROTEN 4A, 4B"/>
    <property type="match status" value="1"/>
</dbReference>
<dbReference type="Proteomes" id="UP001459277">
    <property type="component" value="Unassembled WGS sequence"/>
</dbReference>
<keyword evidence="3" id="KW-1185">Reference proteome</keyword>
<comment type="caution">
    <text evidence="2">The sequence shown here is derived from an EMBL/GenBank/DDBJ whole genome shotgun (WGS) entry which is preliminary data.</text>
</comment>
<protein>
    <recommendedName>
        <fullName evidence="4">Thioredoxin-like protein 4B</fullName>
    </recommendedName>
</protein>
<dbReference type="GO" id="GO:0005681">
    <property type="term" value="C:spliceosomal complex"/>
    <property type="evidence" value="ECO:0007669"/>
    <property type="project" value="TreeGrafter"/>
</dbReference>
<evidence type="ECO:0000313" key="3">
    <source>
        <dbReference type="Proteomes" id="UP001459277"/>
    </source>
</evidence>
<dbReference type="InterPro" id="IPR004123">
    <property type="entry name" value="Dim1"/>
</dbReference>
<evidence type="ECO:0000313" key="2">
    <source>
        <dbReference type="EMBL" id="KAK9996033.1"/>
    </source>
</evidence>
<accession>A0AAW2CEV0</accession>
<name>A0AAW2CEV0_9ROSI</name>
<dbReference type="GO" id="GO:0046540">
    <property type="term" value="C:U4/U6 x U5 tri-snRNP complex"/>
    <property type="evidence" value="ECO:0007669"/>
    <property type="project" value="InterPro"/>
</dbReference>
<dbReference type="SUPFAM" id="SSF52833">
    <property type="entry name" value="Thioredoxin-like"/>
    <property type="match status" value="1"/>
</dbReference>
<dbReference type="SMART" id="SM01410">
    <property type="entry name" value="DIM1"/>
    <property type="match status" value="1"/>
</dbReference>
<dbReference type="PANTHER" id="PTHR12052:SF4">
    <property type="entry name" value="THIOREDOXIN-LIKE PROTEIN 4B"/>
    <property type="match status" value="1"/>
</dbReference>
<comment type="similarity">
    <text evidence="1">Belongs to the DIM1 family.</text>
</comment>
<dbReference type="EMBL" id="JAZDWU010000007">
    <property type="protein sequence ID" value="KAK9996033.1"/>
    <property type="molecule type" value="Genomic_DNA"/>
</dbReference>
<dbReference type="Pfam" id="PF02966">
    <property type="entry name" value="DIM1"/>
    <property type="match status" value="1"/>
</dbReference>
<evidence type="ECO:0000256" key="1">
    <source>
        <dbReference type="ARBA" id="ARBA00008241"/>
    </source>
</evidence>
<sequence length="110" mass="12588">MSSYLLMVLKKKQEVDTIIRGTIDKVLVLRFGHASDPVCLQLDDVLFKSAREVSKFASVALVDNDSNEIQVYVKYFDITFIPSIVFFFNAHHMKMDFGTADHTKWVGAFH</sequence>